<dbReference type="RefSeq" id="WP_013111513.1">
    <property type="nucleotide sequence ID" value="NC_014148.1"/>
</dbReference>
<dbReference type="KEGG" id="plm:Plim_3269"/>
<dbReference type="eggNOG" id="ENOG5032RJ5">
    <property type="taxonomic scope" value="Bacteria"/>
</dbReference>
<organism evidence="1 2">
    <name type="scientific">Planctopirus limnophila (strain ATCC 43296 / DSM 3776 / IFAM 1008 / Mu 290)</name>
    <name type="common">Planctomyces limnophilus</name>
    <dbReference type="NCBI Taxonomy" id="521674"/>
    <lineage>
        <taxon>Bacteria</taxon>
        <taxon>Pseudomonadati</taxon>
        <taxon>Planctomycetota</taxon>
        <taxon>Planctomycetia</taxon>
        <taxon>Planctomycetales</taxon>
        <taxon>Planctomycetaceae</taxon>
        <taxon>Planctopirus</taxon>
    </lineage>
</organism>
<gene>
    <name evidence="1" type="ordered locus">Plim_3269</name>
</gene>
<accession>D5STQ3</accession>
<reference evidence="1 2" key="1">
    <citation type="journal article" date="2010" name="Stand. Genomic Sci.">
        <title>Complete genome sequence of Planctomyces limnophilus type strain (Mu 290).</title>
        <authorList>
            <person name="Labutti K."/>
            <person name="Sikorski J."/>
            <person name="Schneider S."/>
            <person name="Nolan M."/>
            <person name="Lucas S."/>
            <person name="Glavina Del Rio T."/>
            <person name="Tice H."/>
            <person name="Cheng J.F."/>
            <person name="Goodwin L."/>
            <person name="Pitluck S."/>
            <person name="Liolios K."/>
            <person name="Ivanova N."/>
            <person name="Mavromatis K."/>
            <person name="Mikhailova N."/>
            <person name="Pati A."/>
            <person name="Chen A."/>
            <person name="Palaniappan K."/>
            <person name="Land M."/>
            <person name="Hauser L."/>
            <person name="Chang Y.J."/>
            <person name="Jeffries C.D."/>
            <person name="Tindall B.J."/>
            <person name="Rohde M."/>
            <person name="Goker M."/>
            <person name="Woyke T."/>
            <person name="Bristow J."/>
            <person name="Eisen J.A."/>
            <person name="Markowitz V."/>
            <person name="Hugenholtz P."/>
            <person name="Kyrpides N.C."/>
            <person name="Klenk H.P."/>
            <person name="Lapidus A."/>
        </authorList>
    </citation>
    <scope>NUCLEOTIDE SEQUENCE [LARGE SCALE GENOMIC DNA]</scope>
    <source>
        <strain evidence="2">ATCC 43296 / DSM 3776 / IFAM 1008 / 290</strain>
    </source>
</reference>
<name>D5STQ3_PLAL2</name>
<sequence>MTFEHHLTHCLSRRELNALGLAALSGLLAGCSGGTAPAPAASTASGTKPGETAAETMLVAETGNNENNLLLDPHVCRGINTCKNKGKKGTTNECAGTAHCATAVAHDCNGFNECKGQGGCGEHPGENSCKGKGACAVPMTDKTWPKARKKFEELMTKAGKKFGEAPPKT</sequence>
<dbReference type="HOGENOM" id="CLU_1814023_0_0_0"/>
<evidence type="ECO:0000313" key="2">
    <source>
        <dbReference type="Proteomes" id="UP000002220"/>
    </source>
</evidence>
<dbReference type="STRING" id="521674.Plim_3269"/>
<protein>
    <submittedName>
        <fullName evidence="1">Uncharacterized protein</fullName>
    </submittedName>
</protein>
<dbReference type="OrthoDB" id="214969at2"/>
<keyword evidence="2" id="KW-1185">Reference proteome</keyword>
<dbReference type="EMBL" id="CP001744">
    <property type="protein sequence ID" value="ADG69082.1"/>
    <property type="molecule type" value="Genomic_DNA"/>
</dbReference>
<proteinExistence type="predicted"/>
<dbReference type="Proteomes" id="UP000002220">
    <property type="component" value="Chromosome"/>
</dbReference>
<evidence type="ECO:0000313" key="1">
    <source>
        <dbReference type="EMBL" id="ADG69082.1"/>
    </source>
</evidence>
<dbReference type="AlphaFoldDB" id="D5STQ3"/>